<reference evidence="5 6" key="1">
    <citation type="submission" date="2015-10" db="EMBL/GenBank/DDBJ databases">
        <title>Corynebacteirum lowii and Corynebacterium oculi species nova, derived from human clinical disease and and emended description of Corynebacterium mastiditis.</title>
        <authorList>
            <person name="Bernard K."/>
            <person name="Pacheco A.L."/>
            <person name="Mcdougall C."/>
            <person name="Burtx T."/>
            <person name="Weibe D."/>
            <person name="Tyler S."/>
            <person name="Olson A.B."/>
            <person name="Cnockaert M."/>
            <person name="Eguchi H."/>
            <person name="Kuwahara T."/>
            <person name="Nakayama-Imaohji H."/>
            <person name="Boudewijins M."/>
            <person name="Van Hoecke F."/>
            <person name="Bernier A.-M."/>
            <person name="Vandamme P."/>
        </authorList>
    </citation>
    <scope>NUCLEOTIDE SEQUENCE [LARGE SCALE GENOMIC DNA]</scope>
    <source>
        <strain evidence="5 6">NML 130206</strain>
    </source>
</reference>
<dbReference type="InterPro" id="IPR014818">
    <property type="entry name" value="Phage/plasmid_primase_P4_C"/>
</dbReference>
<dbReference type="PANTHER" id="PTHR35372:SF2">
    <property type="entry name" value="SF3 HELICASE DOMAIN-CONTAINING PROTEIN"/>
    <property type="match status" value="1"/>
</dbReference>
<evidence type="ECO:0000256" key="3">
    <source>
        <dbReference type="ARBA" id="ARBA00022840"/>
    </source>
</evidence>
<dbReference type="PANTHER" id="PTHR35372">
    <property type="entry name" value="ATP BINDING PROTEIN-RELATED"/>
    <property type="match status" value="1"/>
</dbReference>
<dbReference type="InterPro" id="IPR051620">
    <property type="entry name" value="ORF904-like_C"/>
</dbReference>
<dbReference type="InterPro" id="IPR027417">
    <property type="entry name" value="P-loop_NTPase"/>
</dbReference>
<name>A0A0N8W0L8_9CORY</name>
<dbReference type="NCBIfam" id="TIGR01613">
    <property type="entry name" value="primase_Cterm"/>
    <property type="match status" value="1"/>
</dbReference>
<dbReference type="InterPro" id="IPR045455">
    <property type="entry name" value="NrS-1_pol-like_helicase"/>
</dbReference>
<dbReference type="GO" id="GO:0016787">
    <property type="term" value="F:hydrolase activity"/>
    <property type="evidence" value="ECO:0007669"/>
    <property type="project" value="UniProtKB-KW"/>
</dbReference>
<comment type="caution">
    <text evidence="5">The sequence shown here is derived from an EMBL/GenBank/DDBJ whole genome shotgun (WGS) entry which is preliminary data.</text>
</comment>
<dbReference type="Gene3D" id="3.40.50.300">
    <property type="entry name" value="P-loop containing nucleotide triphosphate hydrolases"/>
    <property type="match status" value="1"/>
</dbReference>
<sequence length="474" mass="52761">MNLHVPPPSQPLAVAEALMASHFNQDGYPTLVYFNALWWQYTGICWKQITERAVRDALYDVLRDATYDEGDDQRPFSPNQRRVSDIIDPLKYAAGRFLDDESPLPAWIAGGPAWVDPTTNTPVKLGDPGDYIVLKNGVLNRHSRTLYPHHPGLFTRHHLGFHYDPAAACPCWGRFCNEIFAHDPAAREALQEWFGYVLSGRTDLQRALVLVGPPAAGKGTVAAVLKAITGAANTTAASLDRLGGRFDLASWDGKLLALFEDARDDGRTHVGAAGVSTMLSVVGEDSMVIERKNRDAYTVDKMSARIMIVANSEPTFNDNTGAIQRRILGIKLDKSFGGKSDPNIKANILKELPGIFNWALDGLARLEAQGTFTTPATQETIQAEMRSLGSPVREFLEDVYIITGDPEDRVLWDETYRLYEKWNQDNGRGGMSKQKLRNQINNAAVEVSVRRRDVGQWSGEKSRKRQWFTMGVMV</sequence>
<keyword evidence="6" id="KW-1185">Reference proteome</keyword>
<dbReference type="Pfam" id="PF08706">
    <property type="entry name" value="D5_N"/>
    <property type="match status" value="1"/>
</dbReference>
<dbReference type="InterPro" id="IPR014015">
    <property type="entry name" value="Helicase_SF3_DNA-vir"/>
</dbReference>
<dbReference type="Pfam" id="PF19263">
    <property type="entry name" value="DUF5906"/>
    <property type="match status" value="1"/>
</dbReference>
<evidence type="ECO:0000259" key="4">
    <source>
        <dbReference type="PROSITE" id="PS51206"/>
    </source>
</evidence>
<dbReference type="PROSITE" id="PS51206">
    <property type="entry name" value="SF3_HELICASE_1"/>
    <property type="match status" value="1"/>
</dbReference>
<dbReference type="RefSeq" id="WP_055174818.1">
    <property type="nucleotide sequence ID" value="NZ_JAUSQY010000001.1"/>
</dbReference>
<proteinExistence type="predicted"/>
<dbReference type="GO" id="GO:0005524">
    <property type="term" value="F:ATP binding"/>
    <property type="evidence" value="ECO:0007669"/>
    <property type="project" value="UniProtKB-KW"/>
</dbReference>
<dbReference type="AlphaFoldDB" id="A0A0N8W0L8"/>
<keyword evidence="3" id="KW-0067">ATP-binding</keyword>
<dbReference type="SUPFAM" id="SSF52540">
    <property type="entry name" value="P-loop containing nucleoside triphosphate hydrolases"/>
    <property type="match status" value="1"/>
</dbReference>
<dbReference type="InterPro" id="IPR006500">
    <property type="entry name" value="Helicase_put_C_phage/plasmid"/>
</dbReference>
<dbReference type="PATRIC" id="fig|1544413.3.peg.108"/>
<evidence type="ECO:0000313" key="5">
    <source>
        <dbReference type="EMBL" id="KQB87058.1"/>
    </source>
</evidence>
<feature type="domain" description="SF3 helicase" evidence="4">
    <location>
        <begin position="185"/>
        <end position="345"/>
    </location>
</feature>
<dbReference type="EMBL" id="LKEV01000001">
    <property type="protein sequence ID" value="KQB87058.1"/>
    <property type="molecule type" value="Genomic_DNA"/>
</dbReference>
<organism evidence="5 6">
    <name type="scientific">Corynebacterium lowii</name>
    <dbReference type="NCBI Taxonomy" id="1544413"/>
    <lineage>
        <taxon>Bacteria</taxon>
        <taxon>Bacillati</taxon>
        <taxon>Actinomycetota</taxon>
        <taxon>Actinomycetes</taxon>
        <taxon>Mycobacteriales</taxon>
        <taxon>Corynebacteriaceae</taxon>
        <taxon>Corynebacterium</taxon>
    </lineage>
</organism>
<evidence type="ECO:0000313" key="6">
    <source>
        <dbReference type="Proteomes" id="UP000050488"/>
    </source>
</evidence>
<evidence type="ECO:0000256" key="2">
    <source>
        <dbReference type="ARBA" id="ARBA00022801"/>
    </source>
</evidence>
<dbReference type="STRING" id="1544413.Clow_00105"/>
<keyword evidence="1" id="KW-0547">Nucleotide-binding</keyword>
<evidence type="ECO:0000256" key="1">
    <source>
        <dbReference type="ARBA" id="ARBA00022741"/>
    </source>
</evidence>
<gene>
    <name evidence="5" type="ORF">Clow_00105</name>
</gene>
<accession>A0A0N8W0L8</accession>
<protein>
    <recommendedName>
        <fullName evidence="4">SF3 helicase domain-containing protein</fullName>
    </recommendedName>
</protein>
<keyword evidence="2" id="KW-0378">Hydrolase</keyword>
<dbReference type="Proteomes" id="UP000050488">
    <property type="component" value="Unassembled WGS sequence"/>
</dbReference>
<dbReference type="OrthoDB" id="9763644at2"/>